<dbReference type="PROSITE" id="PS50172">
    <property type="entry name" value="BRCT"/>
    <property type="match status" value="1"/>
</dbReference>
<dbReference type="Pfam" id="PF12738">
    <property type="entry name" value="PTCB-BRCT"/>
    <property type="match status" value="1"/>
</dbReference>
<evidence type="ECO:0000256" key="9">
    <source>
        <dbReference type="ARBA" id="ARBA00023204"/>
    </source>
</evidence>
<evidence type="ECO:0000256" key="4">
    <source>
        <dbReference type="ARBA" id="ARBA00022723"/>
    </source>
</evidence>
<evidence type="ECO:0000256" key="8">
    <source>
        <dbReference type="ARBA" id="ARBA00023027"/>
    </source>
</evidence>
<dbReference type="GO" id="GO:0006281">
    <property type="term" value="P:DNA repair"/>
    <property type="evidence" value="ECO:0007669"/>
    <property type="project" value="UniProtKB-KW"/>
</dbReference>
<name>A0ABD3PBB5_9STRA</name>
<keyword evidence="8" id="KW-0520">NAD</keyword>
<dbReference type="Pfam" id="PF03120">
    <property type="entry name" value="OB_DNA_ligase"/>
    <property type="match status" value="1"/>
</dbReference>
<evidence type="ECO:0000256" key="11">
    <source>
        <dbReference type="SAM" id="MobiDB-lite"/>
    </source>
</evidence>
<dbReference type="Proteomes" id="UP001530315">
    <property type="component" value="Unassembled WGS sequence"/>
</dbReference>
<dbReference type="InterPro" id="IPR001357">
    <property type="entry name" value="BRCT_dom"/>
</dbReference>
<accession>A0ABD3PBB5</accession>
<keyword evidence="2" id="KW-0436">Ligase</keyword>
<keyword evidence="3" id="KW-0235">DNA replication</keyword>
<evidence type="ECO:0000256" key="2">
    <source>
        <dbReference type="ARBA" id="ARBA00022598"/>
    </source>
</evidence>
<feature type="compositionally biased region" description="Low complexity" evidence="11">
    <location>
        <begin position="134"/>
        <end position="143"/>
    </location>
</feature>
<protein>
    <recommendedName>
        <fullName evidence="1">DNA ligase (NAD(+))</fullName>
        <ecNumber evidence="1">6.5.1.2</ecNumber>
    </recommendedName>
</protein>
<dbReference type="SUPFAM" id="SSF52113">
    <property type="entry name" value="BRCT domain"/>
    <property type="match status" value="1"/>
</dbReference>
<dbReference type="GO" id="GO:0003911">
    <property type="term" value="F:DNA ligase (NAD+) activity"/>
    <property type="evidence" value="ECO:0007669"/>
    <property type="project" value="UniProtKB-EC"/>
</dbReference>
<reference evidence="13 14" key="1">
    <citation type="submission" date="2024-10" db="EMBL/GenBank/DDBJ databases">
        <title>Updated reference genomes for cyclostephanoid diatoms.</title>
        <authorList>
            <person name="Roberts W.R."/>
            <person name="Alverson A.J."/>
        </authorList>
    </citation>
    <scope>NUCLEOTIDE SEQUENCE [LARGE SCALE GENOMIC DNA]</scope>
    <source>
        <strain evidence="13 14">AJA276-08</strain>
    </source>
</reference>
<sequence>MGTDDDAAAAAGVVGAYDRPPSVPRTLAIPRSTVPPPNALEIRGEVVLPRRAFEEFVWGDHSDADADADAETRTAAFSNARNAASGILLRSRDPAPDSADAMRTKFLRSRLHFYAYDVVASSSSSSSSDEEEAANSPSSSWPSMVLGKSGLEMRDVLTRLGFRVPSPIAMESLDITLDVELDVADVPNLLNYHRDLMSARDGGDDDARRSDADDCEREVGSATQPDFPYQIDGVVYKLSSFNDRQICGSSSRAPRWAIAHKFPSASAVTQLLDIEVQVGRTGALTPVAILKPVSLSGVLVSRASLHNFHFARKLLLPKRSAASDLVGEGCVNSSLLEEAGNNNRRMGVKKGISLLISRAGDVIPQVKKRVFDEDCDDGIVSAKHPNEIISLEHPLVCPACGSPTSFDFIDVPKRVRKAKNKTQDDRGSWKIIGIDEEEVNDPEGGQVLRCSGPQLLCQPRAVNGLAYAYSRSGLDVKGLSKARIGHLMEEGIIRFPSDLFTLFGGTKGDLSQRDGRSERLAKEIFEEKVLVKAAKDLATVLTVHDDETSNATSGQSDEGTRKKSTFEGMTVVFTGAIPGMSRVTAQNAVKDLGAKATPNAISKSTTLVVEGEGGTSKKARKARELGIRVIDCIQFKSLIDAS</sequence>
<keyword evidence="9" id="KW-0234">DNA repair</keyword>
<dbReference type="InterPro" id="IPR033136">
    <property type="entry name" value="DNA_ligase_CS"/>
</dbReference>
<dbReference type="InterPro" id="IPR012340">
    <property type="entry name" value="NA-bd_OB-fold"/>
</dbReference>
<gene>
    <name evidence="13" type="ORF">ACHAW5_008336</name>
</gene>
<dbReference type="Pfam" id="PF01653">
    <property type="entry name" value="DNA_ligase_aden"/>
    <property type="match status" value="1"/>
</dbReference>
<evidence type="ECO:0000256" key="10">
    <source>
        <dbReference type="ARBA" id="ARBA00034005"/>
    </source>
</evidence>
<dbReference type="InterPro" id="IPR010994">
    <property type="entry name" value="RuvA_2-like"/>
</dbReference>
<keyword evidence="4" id="KW-0479">Metal-binding</keyword>
<comment type="catalytic activity">
    <reaction evidence="10">
        <text>NAD(+) + (deoxyribonucleotide)n-3'-hydroxyl + 5'-phospho-(deoxyribonucleotide)m = (deoxyribonucleotide)n+m + AMP + beta-nicotinamide D-nucleotide.</text>
        <dbReference type="EC" id="6.5.1.2"/>
    </reaction>
</comment>
<evidence type="ECO:0000313" key="13">
    <source>
        <dbReference type="EMBL" id="KAL3785304.1"/>
    </source>
</evidence>
<comment type="caution">
    <text evidence="13">The sequence shown here is derived from an EMBL/GenBank/DDBJ whole genome shotgun (WGS) entry which is preliminary data.</text>
</comment>
<keyword evidence="14" id="KW-1185">Reference proteome</keyword>
<dbReference type="Gene3D" id="1.10.150.20">
    <property type="entry name" value="5' to 3' exonuclease, C-terminal subdomain"/>
    <property type="match status" value="1"/>
</dbReference>
<dbReference type="Gene3D" id="3.40.50.10190">
    <property type="entry name" value="BRCT domain"/>
    <property type="match status" value="1"/>
</dbReference>
<dbReference type="SUPFAM" id="SSF56091">
    <property type="entry name" value="DNA ligase/mRNA capping enzyme, catalytic domain"/>
    <property type="match status" value="2"/>
</dbReference>
<keyword evidence="6" id="KW-0862">Zinc</keyword>
<dbReference type="SUPFAM" id="SSF50249">
    <property type="entry name" value="Nucleic acid-binding proteins"/>
    <property type="match status" value="1"/>
</dbReference>
<dbReference type="GO" id="GO:0046872">
    <property type="term" value="F:metal ion binding"/>
    <property type="evidence" value="ECO:0007669"/>
    <property type="project" value="UniProtKB-KW"/>
</dbReference>
<dbReference type="CDD" id="cd17748">
    <property type="entry name" value="BRCT_DNA_ligase_like"/>
    <property type="match status" value="1"/>
</dbReference>
<dbReference type="PIRSF" id="PIRSF001604">
    <property type="entry name" value="LigA"/>
    <property type="match status" value="1"/>
</dbReference>
<feature type="compositionally biased region" description="Basic and acidic residues" evidence="11">
    <location>
        <begin position="200"/>
        <end position="212"/>
    </location>
</feature>
<organism evidence="13 14">
    <name type="scientific">Stephanodiscus triporus</name>
    <dbReference type="NCBI Taxonomy" id="2934178"/>
    <lineage>
        <taxon>Eukaryota</taxon>
        <taxon>Sar</taxon>
        <taxon>Stramenopiles</taxon>
        <taxon>Ochrophyta</taxon>
        <taxon>Bacillariophyta</taxon>
        <taxon>Coscinodiscophyceae</taxon>
        <taxon>Thalassiosirophycidae</taxon>
        <taxon>Stephanodiscales</taxon>
        <taxon>Stephanodiscaceae</taxon>
        <taxon>Stephanodiscus</taxon>
    </lineage>
</organism>
<evidence type="ECO:0000256" key="6">
    <source>
        <dbReference type="ARBA" id="ARBA00022833"/>
    </source>
</evidence>
<dbReference type="Gene3D" id="2.40.50.140">
    <property type="entry name" value="Nucleic acid-binding proteins"/>
    <property type="match status" value="1"/>
</dbReference>
<dbReference type="Gene3D" id="3.30.470.30">
    <property type="entry name" value="DNA ligase/mRNA capping enzyme"/>
    <property type="match status" value="1"/>
</dbReference>
<dbReference type="InterPro" id="IPR036420">
    <property type="entry name" value="BRCT_dom_sf"/>
</dbReference>
<feature type="domain" description="BRCT" evidence="12">
    <location>
        <begin position="561"/>
        <end position="642"/>
    </location>
</feature>
<dbReference type="EMBL" id="JALLAZ020000895">
    <property type="protein sequence ID" value="KAL3785304.1"/>
    <property type="molecule type" value="Genomic_DNA"/>
</dbReference>
<dbReference type="SUPFAM" id="SSF47781">
    <property type="entry name" value="RuvA domain 2-like"/>
    <property type="match status" value="1"/>
</dbReference>
<dbReference type="Gene3D" id="3.30.1490.70">
    <property type="match status" value="1"/>
</dbReference>
<dbReference type="InterPro" id="IPR013839">
    <property type="entry name" value="DNAligase_adenylation"/>
</dbReference>
<evidence type="ECO:0000256" key="1">
    <source>
        <dbReference type="ARBA" id="ARBA00012722"/>
    </source>
</evidence>
<evidence type="ECO:0000256" key="5">
    <source>
        <dbReference type="ARBA" id="ARBA00022763"/>
    </source>
</evidence>
<dbReference type="SMART" id="SM00532">
    <property type="entry name" value="LIGANc"/>
    <property type="match status" value="1"/>
</dbReference>
<keyword evidence="5" id="KW-0227">DNA damage</keyword>
<dbReference type="SMART" id="SM00292">
    <property type="entry name" value="BRCT"/>
    <property type="match status" value="1"/>
</dbReference>
<feature type="region of interest" description="Disordered" evidence="11">
    <location>
        <begin position="124"/>
        <end position="144"/>
    </location>
</feature>
<dbReference type="GO" id="GO:0006260">
    <property type="term" value="P:DNA replication"/>
    <property type="evidence" value="ECO:0007669"/>
    <property type="project" value="UniProtKB-KW"/>
</dbReference>
<proteinExistence type="predicted"/>
<evidence type="ECO:0000313" key="14">
    <source>
        <dbReference type="Proteomes" id="UP001530315"/>
    </source>
</evidence>
<keyword evidence="7" id="KW-0460">Magnesium</keyword>
<dbReference type="AlphaFoldDB" id="A0ABD3PBB5"/>
<evidence type="ECO:0000259" key="12">
    <source>
        <dbReference type="PROSITE" id="PS50172"/>
    </source>
</evidence>
<evidence type="ECO:0000256" key="3">
    <source>
        <dbReference type="ARBA" id="ARBA00022705"/>
    </source>
</evidence>
<feature type="region of interest" description="Disordered" evidence="11">
    <location>
        <begin position="200"/>
        <end position="223"/>
    </location>
</feature>
<dbReference type="InterPro" id="IPR004150">
    <property type="entry name" value="NAD_DNA_ligase_OB"/>
</dbReference>
<dbReference type="EC" id="6.5.1.2" evidence="1"/>
<dbReference type="PROSITE" id="PS01056">
    <property type="entry name" value="DNA_LIGASE_N2"/>
    <property type="match status" value="1"/>
</dbReference>
<evidence type="ECO:0000256" key="7">
    <source>
        <dbReference type="ARBA" id="ARBA00022842"/>
    </source>
</evidence>
<dbReference type="InterPro" id="IPR013840">
    <property type="entry name" value="DNAligase_N"/>
</dbReference>
<dbReference type="InterPro" id="IPR001679">
    <property type="entry name" value="DNA_ligase"/>
</dbReference>